<comment type="caution">
    <text evidence="2">The sequence shown here is derived from an EMBL/GenBank/DDBJ whole genome shotgun (WGS) entry which is preliminary data.</text>
</comment>
<gene>
    <name evidence="2" type="ORF">KFK09_004076</name>
</gene>
<evidence type="ECO:0000313" key="2">
    <source>
        <dbReference type="EMBL" id="KAI0524694.1"/>
    </source>
</evidence>
<evidence type="ECO:0000313" key="3">
    <source>
        <dbReference type="Proteomes" id="UP000829196"/>
    </source>
</evidence>
<name>A0A8T3C1X4_DENNO</name>
<keyword evidence="3" id="KW-1185">Reference proteome</keyword>
<reference evidence="2" key="1">
    <citation type="journal article" date="2022" name="Front. Genet.">
        <title>Chromosome-Scale Assembly of the Dendrobium nobile Genome Provides Insights Into the Molecular Mechanism of the Biosynthesis of the Medicinal Active Ingredient of Dendrobium.</title>
        <authorList>
            <person name="Xu Q."/>
            <person name="Niu S.-C."/>
            <person name="Li K.-L."/>
            <person name="Zheng P.-J."/>
            <person name="Zhang X.-J."/>
            <person name="Jia Y."/>
            <person name="Liu Y."/>
            <person name="Niu Y.-X."/>
            <person name="Yu L.-H."/>
            <person name="Chen D.-F."/>
            <person name="Zhang G.-Q."/>
        </authorList>
    </citation>
    <scope>NUCLEOTIDE SEQUENCE</scope>
    <source>
        <tissue evidence="2">Leaf</tissue>
    </source>
</reference>
<dbReference type="EMBL" id="JAGYWB010000004">
    <property type="protein sequence ID" value="KAI0524694.1"/>
    <property type="molecule type" value="Genomic_DNA"/>
</dbReference>
<protein>
    <submittedName>
        <fullName evidence="2">Uncharacterized protein</fullName>
    </submittedName>
</protein>
<feature type="region of interest" description="Disordered" evidence="1">
    <location>
        <begin position="1"/>
        <end position="25"/>
    </location>
</feature>
<accession>A0A8T3C1X4</accession>
<dbReference type="Proteomes" id="UP000829196">
    <property type="component" value="Unassembled WGS sequence"/>
</dbReference>
<evidence type="ECO:0000256" key="1">
    <source>
        <dbReference type="SAM" id="MobiDB-lite"/>
    </source>
</evidence>
<dbReference type="AlphaFoldDB" id="A0A8T3C1X4"/>
<proteinExistence type="predicted"/>
<sequence>MSSGPWNSKRTWNSKPTTTDNRLSETMEFEANVNRTAIWVANSECQADHGIRSDNGIRSRR</sequence>
<organism evidence="2 3">
    <name type="scientific">Dendrobium nobile</name>
    <name type="common">Orchid</name>
    <dbReference type="NCBI Taxonomy" id="94219"/>
    <lineage>
        <taxon>Eukaryota</taxon>
        <taxon>Viridiplantae</taxon>
        <taxon>Streptophyta</taxon>
        <taxon>Embryophyta</taxon>
        <taxon>Tracheophyta</taxon>
        <taxon>Spermatophyta</taxon>
        <taxon>Magnoliopsida</taxon>
        <taxon>Liliopsida</taxon>
        <taxon>Asparagales</taxon>
        <taxon>Orchidaceae</taxon>
        <taxon>Epidendroideae</taxon>
        <taxon>Malaxideae</taxon>
        <taxon>Dendrobiinae</taxon>
        <taxon>Dendrobium</taxon>
    </lineage>
</organism>
<feature type="compositionally biased region" description="Polar residues" evidence="1">
    <location>
        <begin position="1"/>
        <end position="21"/>
    </location>
</feature>